<protein>
    <recommendedName>
        <fullName evidence="1">Immunity protein 52 domain-containing protein</fullName>
    </recommendedName>
</protein>
<dbReference type="Proteomes" id="UP000184501">
    <property type="component" value="Unassembled WGS sequence"/>
</dbReference>
<reference evidence="2 3" key="1">
    <citation type="submission" date="2016-11" db="EMBL/GenBank/DDBJ databases">
        <authorList>
            <person name="Jaros S."/>
            <person name="Januszkiewicz K."/>
            <person name="Wedrychowicz H."/>
        </authorList>
    </citation>
    <scope>NUCLEOTIDE SEQUENCE [LARGE SCALE GENOMIC DNA]</scope>
    <source>
        <strain evidence="2 3">DSM 44523</strain>
    </source>
</reference>
<accession>A0A1M4XT03</accession>
<organism evidence="2 3">
    <name type="scientific">Streptoalloteichus hindustanus</name>
    <dbReference type="NCBI Taxonomy" id="2017"/>
    <lineage>
        <taxon>Bacteria</taxon>
        <taxon>Bacillati</taxon>
        <taxon>Actinomycetota</taxon>
        <taxon>Actinomycetes</taxon>
        <taxon>Pseudonocardiales</taxon>
        <taxon>Pseudonocardiaceae</taxon>
        <taxon>Streptoalloteichus</taxon>
    </lineage>
</organism>
<dbReference type="EMBL" id="FQVN01000002">
    <property type="protein sequence ID" value="SHE96568.1"/>
    <property type="molecule type" value="Genomic_DNA"/>
</dbReference>
<sequence length="250" mass="27384">MRPLPLLFGELTHNYFYLGAYWGPRQEGVDECAGRLARFLRQLEPIDPILSSWRRVGRSKAAATPLQHTPKALRPVVESGRNRSGGQVFEHLGFVFSVWNGDRERSVQLRSSCGSYAAAMLNTVVVSLPDLDTERDISASLYDPSKLSGVLEAVADTWDPDWGIVTSSSMREDQSENREQHIPYVGAMTYLSLARPLPDVLPEGVSVEQVAGGHLLTIGEDVTAVTSEKALALRDVLASAGSLYPTLTDD</sequence>
<feature type="domain" description="Immunity protein 52" evidence="1">
    <location>
        <begin position="16"/>
        <end position="243"/>
    </location>
</feature>
<dbReference type="STRING" id="2017.SAMN05444320_102110"/>
<evidence type="ECO:0000259" key="1">
    <source>
        <dbReference type="Pfam" id="PF15579"/>
    </source>
</evidence>
<dbReference type="RefSeq" id="WP_073480425.1">
    <property type="nucleotide sequence ID" value="NZ_FQVN01000002.1"/>
</dbReference>
<dbReference type="InterPro" id="IPR028969">
    <property type="entry name" value="Imm52"/>
</dbReference>
<evidence type="ECO:0000313" key="3">
    <source>
        <dbReference type="Proteomes" id="UP000184501"/>
    </source>
</evidence>
<dbReference type="AlphaFoldDB" id="A0A1M4XT03"/>
<dbReference type="Pfam" id="PF15579">
    <property type="entry name" value="Imm52"/>
    <property type="match status" value="1"/>
</dbReference>
<name>A0A1M4XT03_STRHI</name>
<proteinExistence type="predicted"/>
<gene>
    <name evidence="2" type="ORF">SAMN05444320_102110</name>
</gene>
<keyword evidence="3" id="KW-1185">Reference proteome</keyword>
<evidence type="ECO:0000313" key="2">
    <source>
        <dbReference type="EMBL" id="SHE96568.1"/>
    </source>
</evidence>